<sequence>MVKIKVLQHIFEKADLRSRNHPYKKGFLFIAPNVQMKSFLYLNCFERNRRTSSLSYIKGFKISEETKYIIHEDSAVINN</sequence>
<comment type="caution">
    <text evidence="1">The sequence shown here is derived from an EMBL/GenBank/DDBJ whole genome shotgun (WGS) entry which is preliminary data.</text>
</comment>
<gene>
    <name evidence="1" type="ORF">ERUC_LOCUS18222</name>
</gene>
<evidence type="ECO:0000313" key="1">
    <source>
        <dbReference type="EMBL" id="CAH8351260.1"/>
    </source>
</evidence>
<evidence type="ECO:0000313" key="2">
    <source>
        <dbReference type="Proteomes" id="UP001642260"/>
    </source>
</evidence>
<reference evidence="1 2" key="1">
    <citation type="submission" date="2022-03" db="EMBL/GenBank/DDBJ databases">
        <authorList>
            <person name="Macdonald S."/>
            <person name="Ahmed S."/>
            <person name="Newling K."/>
        </authorList>
    </citation>
    <scope>NUCLEOTIDE SEQUENCE [LARGE SCALE GENOMIC DNA]</scope>
</reference>
<dbReference type="EMBL" id="CAKOAT010169599">
    <property type="protein sequence ID" value="CAH8351260.1"/>
    <property type="molecule type" value="Genomic_DNA"/>
</dbReference>
<name>A0ABC8K4G7_ERUVS</name>
<protein>
    <submittedName>
        <fullName evidence="1">Uncharacterized protein</fullName>
    </submittedName>
</protein>
<dbReference type="AlphaFoldDB" id="A0ABC8K4G7"/>
<dbReference type="Proteomes" id="UP001642260">
    <property type="component" value="Unassembled WGS sequence"/>
</dbReference>
<proteinExistence type="predicted"/>
<keyword evidence="2" id="KW-1185">Reference proteome</keyword>
<accession>A0ABC8K4G7</accession>
<organism evidence="1 2">
    <name type="scientific">Eruca vesicaria subsp. sativa</name>
    <name type="common">Garden rocket</name>
    <name type="synonym">Eruca sativa</name>
    <dbReference type="NCBI Taxonomy" id="29727"/>
    <lineage>
        <taxon>Eukaryota</taxon>
        <taxon>Viridiplantae</taxon>
        <taxon>Streptophyta</taxon>
        <taxon>Embryophyta</taxon>
        <taxon>Tracheophyta</taxon>
        <taxon>Spermatophyta</taxon>
        <taxon>Magnoliopsida</taxon>
        <taxon>eudicotyledons</taxon>
        <taxon>Gunneridae</taxon>
        <taxon>Pentapetalae</taxon>
        <taxon>rosids</taxon>
        <taxon>malvids</taxon>
        <taxon>Brassicales</taxon>
        <taxon>Brassicaceae</taxon>
        <taxon>Brassiceae</taxon>
        <taxon>Eruca</taxon>
    </lineage>
</organism>